<dbReference type="SUPFAM" id="SSF74650">
    <property type="entry name" value="Galactose mutarotase-like"/>
    <property type="match status" value="1"/>
</dbReference>
<reference evidence="1 2" key="1">
    <citation type="submission" date="2020-08" db="EMBL/GenBank/DDBJ databases">
        <title>Cohnella phylogeny.</title>
        <authorList>
            <person name="Dunlap C."/>
        </authorList>
    </citation>
    <scope>NUCLEOTIDE SEQUENCE [LARGE SCALE GENOMIC DNA]</scope>
    <source>
        <strain evidence="1 2">DSM 28246</strain>
    </source>
</reference>
<dbReference type="GO" id="GO:0030246">
    <property type="term" value="F:carbohydrate binding"/>
    <property type="evidence" value="ECO:0007669"/>
    <property type="project" value="InterPro"/>
</dbReference>
<sequence length="291" mass="32477">MNANAPAYEVNPFNDTYVIYELKEAATDSRVLICPERGGIVIGCRLHGKELLYLDRATFLDPQANIRGGIPVLFPICGQLRGGEYEWEGVTYAMRNHGVARTSPWEVVHSRTDGEASLTIALQSNAETLKAYPFEFELHFNYRLKDGKLLLEQSYNNLSEREMPVQAGFHPYFATDDKNLAYASDATKTLDYNDNEVKPFTGSVDLNGLVESVALLDPKSPEIAFPLGEGRRVKLSYSEAFKVVVLWAVEGKPFVCVEPWTALNEALNRKKDLILVPPGDAFEADLVIELV</sequence>
<dbReference type="InterPro" id="IPR014718">
    <property type="entry name" value="GH-type_carb-bd"/>
</dbReference>
<gene>
    <name evidence="1" type="ORF">H7C19_28130</name>
</gene>
<dbReference type="RefSeq" id="WP_185672406.1">
    <property type="nucleotide sequence ID" value="NZ_JACJVP010000047.1"/>
</dbReference>
<dbReference type="GO" id="GO:0005975">
    <property type="term" value="P:carbohydrate metabolic process"/>
    <property type="evidence" value="ECO:0007669"/>
    <property type="project" value="InterPro"/>
</dbReference>
<organism evidence="1 2">
    <name type="scientific">Cohnella nanjingensis</name>
    <dbReference type="NCBI Taxonomy" id="1387779"/>
    <lineage>
        <taxon>Bacteria</taxon>
        <taxon>Bacillati</taxon>
        <taxon>Bacillota</taxon>
        <taxon>Bacilli</taxon>
        <taxon>Bacillales</taxon>
        <taxon>Paenibacillaceae</taxon>
        <taxon>Cohnella</taxon>
    </lineage>
</organism>
<name>A0A7X0VHV7_9BACL</name>
<accession>A0A7X0VHV7</accession>
<evidence type="ECO:0000313" key="2">
    <source>
        <dbReference type="Proteomes" id="UP000547209"/>
    </source>
</evidence>
<comment type="caution">
    <text evidence="1">The sequence shown here is derived from an EMBL/GenBank/DDBJ whole genome shotgun (WGS) entry which is preliminary data.</text>
</comment>
<proteinExistence type="predicted"/>
<dbReference type="Pfam" id="PF01263">
    <property type="entry name" value="Aldose_epim"/>
    <property type="match status" value="1"/>
</dbReference>
<dbReference type="Proteomes" id="UP000547209">
    <property type="component" value="Unassembled WGS sequence"/>
</dbReference>
<keyword evidence="2" id="KW-1185">Reference proteome</keyword>
<dbReference type="InterPro" id="IPR008183">
    <property type="entry name" value="Aldose_1/G6P_1-epimerase"/>
</dbReference>
<dbReference type="EMBL" id="JACJVP010000047">
    <property type="protein sequence ID" value="MBB6674557.1"/>
    <property type="molecule type" value="Genomic_DNA"/>
</dbReference>
<dbReference type="AlphaFoldDB" id="A0A7X0VHV7"/>
<dbReference type="PANTHER" id="PTHR11122:SF13">
    <property type="entry name" value="GLUCOSE-6-PHOSPHATE 1-EPIMERASE"/>
    <property type="match status" value="1"/>
</dbReference>
<dbReference type="PANTHER" id="PTHR11122">
    <property type="entry name" value="APOSPORY-ASSOCIATED PROTEIN C-RELATED"/>
    <property type="match status" value="1"/>
</dbReference>
<protein>
    <submittedName>
        <fullName evidence="1">Aldose epimerase</fullName>
    </submittedName>
</protein>
<dbReference type="GO" id="GO:0016853">
    <property type="term" value="F:isomerase activity"/>
    <property type="evidence" value="ECO:0007669"/>
    <property type="project" value="InterPro"/>
</dbReference>
<evidence type="ECO:0000313" key="1">
    <source>
        <dbReference type="EMBL" id="MBB6674557.1"/>
    </source>
</evidence>
<dbReference type="InterPro" id="IPR011013">
    <property type="entry name" value="Gal_mutarotase_sf_dom"/>
</dbReference>
<dbReference type="Gene3D" id="2.70.98.10">
    <property type="match status" value="1"/>
</dbReference>